<keyword evidence="1" id="KW-0805">Transcription regulation</keyword>
<evidence type="ECO:0000259" key="4">
    <source>
        <dbReference type="PROSITE" id="PS01124"/>
    </source>
</evidence>
<dbReference type="CDD" id="cd02208">
    <property type="entry name" value="cupin_RmlC-like"/>
    <property type="match status" value="1"/>
</dbReference>
<proteinExistence type="predicted"/>
<keyword evidence="3" id="KW-0804">Transcription</keyword>
<evidence type="ECO:0000313" key="5">
    <source>
        <dbReference type="EMBL" id="TWU61830.1"/>
    </source>
</evidence>
<reference evidence="5 6" key="1">
    <citation type="submission" date="2019-02" db="EMBL/GenBank/DDBJ databases">
        <title>Deep-cultivation of Planctomycetes and their phenomic and genomic characterization uncovers novel biology.</title>
        <authorList>
            <person name="Wiegand S."/>
            <person name="Jogler M."/>
            <person name="Boedeker C."/>
            <person name="Pinto D."/>
            <person name="Vollmers J."/>
            <person name="Rivas-Marin E."/>
            <person name="Kohn T."/>
            <person name="Peeters S.H."/>
            <person name="Heuer A."/>
            <person name="Rast P."/>
            <person name="Oberbeckmann S."/>
            <person name="Bunk B."/>
            <person name="Jeske O."/>
            <person name="Meyerdierks A."/>
            <person name="Storesund J.E."/>
            <person name="Kallscheuer N."/>
            <person name="Luecker S."/>
            <person name="Lage O.M."/>
            <person name="Pohl T."/>
            <person name="Merkel B.J."/>
            <person name="Hornburger P."/>
            <person name="Mueller R.-W."/>
            <person name="Bruemmer F."/>
            <person name="Labrenz M."/>
            <person name="Spormann A.M."/>
            <person name="Op Den Camp H."/>
            <person name="Overmann J."/>
            <person name="Amann R."/>
            <person name="Jetten M.S.M."/>
            <person name="Mascher T."/>
            <person name="Medema M.H."/>
            <person name="Devos D.P."/>
            <person name="Kaster A.-K."/>
            <person name="Ovreas L."/>
            <person name="Rohde M."/>
            <person name="Galperin M.Y."/>
            <person name="Jogler C."/>
        </authorList>
    </citation>
    <scope>NUCLEOTIDE SEQUENCE [LARGE SCALE GENOMIC DNA]</scope>
    <source>
        <strain evidence="5 6">V7</strain>
    </source>
</reference>
<dbReference type="Proteomes" id="UP000316476">
    <property type="component" value="Unassembled WGS sequence"/>
</dbReference>
<keyword evidence="2" id="KW-0238">DNA-binding</keyword>
<dbReference type="SUPFAM" id="SSF46689">
    <property type="entry name" value="Homeodomain-like"/>
    <property type="match status" value="2"/>
</dbReference>
<accession>A0A5C6FI98</accession>
<dbReference type="PANTHER" id="PTHR43280:SF2">
    <property type="entry name" value="HTH-TYPE TRANSCRIPTIONAL REGULATOR EXSA"/>
    <property type="match status" value="1"/>
</dbReference>
<evidence type="ECO:0000256" key="3">
    <source>
        <dbReference type="ARBA" id="ARBA00023163"/>
    </source>
</evidence>
<dbReference type="InterPro" id="IPR011051">
    <property type="entry name" value="RmlC_Cupin_sf"/>
</dbReference>
<comment type="caution">
    <text evidence="5">The sequence shown here is derived from an EMBL/GenBank/DDBJ whole genome shotgun (WGS) entry which is preliminary data.</text>
</comment>
<evidence type="ECO:0000313" key="6">
    <source>
        <dbReference type="Proteomes" id="UP000316476"/>
    </source>
</evidence>
<gene>
    <name evidence="5" type="primary">rhaS_1</name>
    <name evidence="5" type="ORF">V7x_35190</name>
</gene>
<dbReference type="InterPro" id="IPR018060">
    <property type="entry name" value="HTH_AraC"/>
</dbReference>
<dbReference type="RefSeq" id="WP_146414620.1">
    <property type="nucleotide sequence ID" value="NZ_SJPZ01000002.1"/>
</dbReference>
<dbReference type="GO" id="GO:0003700">
    <property type="term" value="F:DNA-binding transcription factor activity"/>
    <property type="evidence" value="ECO:0007669"/>
    <property type="project" value="InterPro"/>
</dbReference>
<organism evidence="5 6">
    <name type="scientific">Crateriforma conspicua</name>
    <dbReference type="NCBI Taxonomy" id="2527996"/>
    <lineage>
        <taxon>Bacteria</taxon>
        <taxon>Pseudomonadati</taxon>
        <taxon>Planctomycetota</taxon>
        <taxon>Planctomycetia</taxon>
        <taxon>Planctomycetales</taxon>
        <taxon>Planctomycetaceae</taxon>
        <taxon>Crateriforma</taxon>
    </lineage>
</organism>
<feature type="domain" description="HTH araC/xylS-type" evidence="4">
    <location>
        <begin position="231"/>
        <end position="337"/>
    </location>
</feature>
<evidence type="ECO:0000256" key="2">
    <source>
        <dbReference type="ARBA" id="ARBA00023125"/>
    </source>
</evidence>
<dbReference type="SUPFAM" id="SSF51182">
    <property type="entry name" value="RmlC-like cupins"/>
    <property type="match status" value="1"/>
</dbReference>
<sequence length="342" mass="39160">MSPRIPIYKIQDATYRADSCRRLMEAAEADQIQLDAVVHGHYPGRRLPKNALPGLKALGYWDAAHPQSWGLDWHQNEGIELCLLDRGQLQFAVEGQSFTLQPNDLTITRPWQRHRLGDPNIGPGRLHWAIIDVQVRRPHQSWKWPDWVVLTREDLQELTELLRKNEQPVWHQASDVGQCFGRIADILGRCDADGSIDVSWLTLLMNELLLQILSLLRSRDVSMDASLADTQRTVQLFLDDLRHNRDHLAEPWTIKLMAEACGLGITRFTDYCRRLTNTTPMQYLNQLRLIAAVDLLRDHPKMSNGDVAKACGFSSPQYFATVFRRQHGCSPQQYASRQHASS</sequence>
<dbReference type="PANTHER" id="PTHR43280">
    <property type="entry name" value="ARAC-FAMILY TRANSCRIPTIONAL REGULATOR"/>
    <property type="match status" value="1"/>
</dbReference>
<dbReference type="Pfam" id="PF12833">
    <property type="entry name" value="HTH_18"/>
    <property type="match status" value="1"/>
</dbReference>
<dbReference type="EMBL" id="SJPZ01000002">
    <property type="protein sequence ID" value="TWU61830.1"/>
    <property type="molecule type" value="Genomic_DNA"/>
</dbReference>
<name>A0A5C6FI98_9PLAN</name>
<dbReference type="InterPro" id="IPR009057">
    <property type="entry name" value="Homeodomain-like_sf"/>
</dbReference>
<dbReference type="AlphaFoldDB" id="A0A5C6FI98"/>
<evidence type="ECO:0000256" key="1">
    <source>
        <dbReference type="ARBA" id="ARBA00023015"/>
    </source>
</evidence>
<dbReference type="PROSITE" id="PS01124">
    <property type="entry name" value="HTH_ARAC_FAMILY_2"/>
    <property type="match status" value="1"/>
</dbReference>
<dbReference type="GO" id="GO:0043565">
    <property type="term" value="F:sequence-specific DNA binding"/>
    <property type="evidence" value="ECO:0007669"/>
    <property type="project" value="InterPro"/>
</dbReference>
<dbReference type="OrthoDB" id="252470at2"/>
<dbReference type="Gene3D" id="1.10.10.60">
    <property type="entry name" value="Homeodomain-like"/>
    <property type="match status" value="2"/>
</dbReference>
<protein>
    <submittedName>
        <fullName evidence="5">HTH-type transcriptional activator RhaS</fullName>
    </submittedName>
</protein>
<dbReference type="SMART" id="SM00342">
    <property type="entry name" value="HTH_ARAC"/>
    <property type="match status" value="1"/>
</dbReference>